<dbReference type="PANTHER" id="PTHR31233">
    <property type="entry name" value="BICAUDAL D FAMILY MEMBER"/>
    <property type="match status" value="1"/>
</dbReference>
<evidence type="ECO:0000256" key="2">
    <source>
        <dbReference type="ARBA" id="ARBA00023054"/>
    </source>
</evidence>
<dbReference type="Ensembl" id="ENSEBUT00000027758.1">
    <property type="protein sequence ID" value="ENSEBUP00000027182.1"/>
    <property type="gene ID" value="ENSEBUG00000016682.1"/>
</dbReference>
<feature type="region of interest" description="Disordered" evidence="4">
    <location>
        <begin position="409"/>
        <end position="439"/>
    </location>
</feature>
<dbReference type="Gene3D" id="6.10.250.2470">
    <property type="match status" value="1"/>
</dbReference>
<feature type="coiled-coil region" evidence="3">
    <location>
        <begin position="476"/>
        <end position="503"/>
    </location>
</feature>
<dbReference type="GO" id="GO:0070840">
    <property type="term" value="F:dynein complex binding"/>
    <property type="evidence" value="ECO:0007669"/>
    <property type="project" value="InterPro"/>
</dbReference>
<dbReference type="GO" id="GO:0070507">
    <property type="term" value="P:regulation of microtubule cytoskeleton organization"/>
    <property type="evidence" value="ECO:0007669"/>
    <property type="project" value="TreeGrafter"/>
</dbReference>
<reference evidence="6" key="1">
    <citation type="submission" date="2025-08" db="UniProtKB">
        <authorList>
            <consortium name="Ensembl"/>
        </authorList>
    </citation>
    <scope>IDENTIFICATION</scope>
</reference>
<keyword evidence="5" id="KW-1133">Transmembrane helix</keyword>
<organism evidence="6 7">
    <name type="scientific">Eptatretus burgeri</name>
    <name type="common">Inshore hagfish</name>
    <dbReference type="NCBI Taxonomy" id="7764"/>
    <lineage>
        <taxon>Eukaryota</taxon>
        <taxon>Metazoa</taxon>
        <taxon>Chordata</taxon>
        <taxon>Craniata</taxon>
        <taxon>Vertebrata</taxon>
        <taxon>Cyclostomata</taxon>
        <taxon>Myxini</taxon>
        <taxon>Myxiniformes</taxon>
        <taxon>Myxinidae</taxon>
        <taxon>Eptatretinae</taxon>
        <taxon>Eptatretus</taxon>
    </lineage>
</organism>
<evidence type="ECO:0000313" key="7">
    <source>
        <dbReference type="Proteomes" id="UP000694388"/>
    </source>
</evidence>
<protein>
    <recommendedName>
        <fullName evidence="8">Bicaudal D</fullName>
    </recommendedName>
</protein>
<dbReference type="GO" id="GO:0072393">
    <property type="term" value="P:microtubule anchoring at microtubule organizing center"/>
    <property type="evidence" value="ECO:0007669"/>
    <property type="project" value="TreeGrafter"/>
</dbReference>
<keyword evidence="2 3" id="KW-0175">Coiled coil</keyword>
<feature type="compositionally biased region" description="Acidic residues" evidence="4">
    <location>
        <begin position="430"/>
        <end position="439"/>
    </location>
</feature>
<feature type="coiled-coil region" evidence="3">
    <location>
        <begin position="356"/>
        <end position="404"/>
    </location>
</feature>
<dbReference type="Proteomes" id="UP000694388">
    <property type="component" value="Unplaced"/>
</dbReference>
<feature type="coiled-coil region" evidence="3">
    <location>
        <begin position="32"/>
        <end position="66"/>
    </location>
</feature>
<evidence type="ECO:0000256" key="4">
    <source>
        <dbReference type="SAM" id="MobiDB-lite"/>
    </source>
</evidence>
<accession>A0A8C4R927</accession>
<evidence type="ECO:0000256" key="3">
    <source>
        <dbReference type="SAM" id="Coils"/>
    </source>
</evidence>
<keyword evidence="5" id="KW-0472">Membrane</keyword>
<dbReference type="PANTHER" id="PTHR31233:SF6">
    <property type="entry name" value="PROTEIN BICAUDAL D"/>
    <property type="match status" value="1"/>
</dbReference>
<proteinExistence type="inferred from homology"/>
<dbReference type="GO" id="GO:0008093">
    <property type="term" value="F:cytoskeletal anchor activity"/>
    <property type="evidence" value="ECO:0007669"/>
    <property type="project" value="InterPro"/>
</dbReference>
<dbReference type="InterPro" id="IPR018477">
    <property type="entry name" value="BICD"/>
</dbReference>
<feature type="coiled-coil region" evidence="3">
    <location>
        <begin position="688"/>
        <end position="775"/>
    </location>
</feature>
<sequence>MAEVQRLGQELAEACRQKEQAAEYGLAVLEEKLALQQRHEDLENEHESLRNELDRLKEAFGAANSKQRRVAEAGESREESLLQESACKEAKLMTRIDELHAELVQTRAALANSTNEGERLVAVMLELRECMDLLEIQKNQFRNEVKELKLRESRLQQDNTELEDENVSLQKQVSTLRQNQVCFVIVSGICILHFGIYWALSNHHMSSSCCLKVEFEGLKYELRRFEEEVEFANSQLEESLRLKSIAERHLEEALDSLKAEREQKNSLRKELSQYLHLSDSLYTSQLSVSLEGLKFSDDALAAIEMSSDSGHGSGLVLNGHEPEIPGQGLDIRHSSTPRGAIGHLHPVPSLVSDLLSELHLSEVQKLRQQLLQVERDKANLLASLDESQQQLLDARATLAEQRERISCLRRPPTKERQTELELEKERDTGNEDDAGDYELDPLGPEILECRYRAAVQEAREFRVELKAERDATLELRGRWDEERAKLEEQVQGREDEITRLDRVQRASAERAAVLQRESNLLTVAVKDARGELCGVREELGIFSEELAQLYHHVCLCNGETPQRVLLDHYRQGVKISVEPVVSFVKALESDASEIETRPSSKDENETSPQALALPSVVAVLKEQVQVLRQAVGRTAELARQHPLPPDPDVGNGEREREALLEETLKLKSLLSTKREQIATLRTVIKANKQTAEVALSNLKSKYENEKSMVRETMLKLRNELKALKEDAATFSSLRAMFATRCDEYVSQLDDMQRQLAAAEDEKRTLNSLLRMAIQQKLALTQRLEDLEFDHEQTRRTRPKPAAGTQAPSVLIRPSLPAGKCCPAKELR</sequence>
<dbReference type="GO" id="GO:0034452">
    <property type="term" value="F:dynactin binding"/>
    <property type="evidence" value="ECO:0007669"/>
    <property type="project" value="TreeGrafter"/>
</dbReference>
<feature type="region of interest" description="Disordered" evidence="4">
    <location>
        <begin position="790"/>
        <end position="816"/>
    </location>
</feature>
<dbReference type="GO" id="GO:0005829">
    <property type="term" value="C:cytosol"/>
    <property type="evidence" value="ECO:0007669"/>
    <property type="project" value="TreeGrafter"/>
</dbReference>
<name>A0A8C4R927_EPTBU</name>
<feature type="coiled-coil region" evidence="3">
    <location>
        <begin position="215"/>
        <end position="277"/>
    </location>
</feature>
<feature type="compositionally biased region" description="Basic and acidic residues" evidence="4">
    <location>
        <begin position="409"/>
        <end position="429"/>
    </location>
</feature>
<dbReference type="Pfam" id="PF09730">
    <property type="entry name" value="BicD"/>
    <property type="match status" value="2"/>
</dbReference>
<dbReference type="AlphaFoldDB" id="A0A8C4R927"/>
<feature type="transmembrane region" description="Helical" evidence="5">
    <location>
        <begin position="181"/>
        <end position="200"/>
    </location>
</feature>
<evidence type="ECO:0000256" key="5">
    <source>
        <dbReference type="SAM" id="Phobius"/>
    </source>
</evidence>
<comment type="similarity">
    <text evidence="1">Belongs to the BicD family.</text>
</comment>
<keyword evidence="7" id="KW-1185">Reference proteome</keyword>
<keyword evidence="5" id="KW-0812">Transmembrane</keyword>
<evidence type="ECO:0000313" key="6">
    <source>
        <dbReference type="Ensembl" id="ENSEBUP00000027182.1"/>
    </source>
</evidence>
<evidence type="ECO:0000256" key="1">
    <source>
        <dbReference type="ARBA" id="ARBA00010061"/>
    </source>
</evidence>
<dbReference type="GO" id="GO:0005794">
    <property type="term" value="C:Golgi apparatus"/>
    <property type="evidence" value="ECO:0007669"/>
    <property type="project" value="TreeGrafter"/>
</dbReference>
<feature type="coiled-coil region" evidence="3">
    <location>
        <begin position="96"/>
        <end position="179"/>
    </location>
</feature>
<evidence type="ECO:0008006" key="8">
    <source>
        <dbReference type="Google" id="ProtNLM"/>
    </source>
</evidence>
<reference evidence="6" key="2">
    <citation type="submission" date="2025-09" db="UniProtKB">
        <authorList>
            <consortium name="Ensembl"/>
        </authorList>
    </citation>
    <scope>IDENTIFICATION</scope>
</reference>
<dbReference type="GeneTree" id="ENSGT00940000154471"/>